<protein>
    <submittedName>
        <fullName evidence="2">Uncharacterized protein</fullName>
    </submittedName>
</protein>
<evidence type="ECO:0000313" key="2">
    <source>
        <dbReference type="EMBL" id="RRT42233.1"/>
    </source>
</evidence>
<feature type="compositionally biased region" description="Basic residues" evidence="1">
    <location>
        <begin position="73"/>
        <end position="83"/>
    </location>
</feature>
<feature type="compositionally biased region" description="Pro residues" evidence="1">
    <location>
        <begin position="30"/>
        <end position="43"/>
    </location>
</feature>
<comment type="caution">
    <text evidence="2">The sequence shown here is derived from an EMBL/GenBank/DDBJ whole genome shotgun (WGS) entry which is preliminary data.</text>
</comment>
<evidence type="ECO:0000256" key="1">
    <source>
        <dbReference type="SAM" id="MobiDB-lite"/>
    </source>
</evidence>
<proteinExistence type="predicted"/>
<accession>A0A426XRR6</accession>
<feature type="compositionally biased region" description="Basic and acidic residues" evidence="1">
    <location>
        <begin position="54"/>
        <end position="63"/>
    </location>
</feature>
<feature type="region of interest" description="Disordered" evidence="1">
    <location>
        <begin position="1"/>
        <end position="101"/>
    </location>
</feature>
<organism evidence="2 3">
    <name type="scientific">Ensete ventricosum</name>
    <name type="common">Abyssinian banana</name>
    <name type="synonym">Musa ensete</name>
    <dbReference type="NCBI Taxonomy" id="4639"/>
    <lineage>
        <taxon>Eukaryota</taxon>
        <taxon>Viridiplantae</taxon>
        <taxon>Streptophyta</taxon>
        <taxon>Embryophyta</taxon>
        <taxon>Tracheophyta</taxon>
        <taxon>Spermatophyta</taxon>
        <taxon>Magnoliopsida</taxon>
        <taxon>Liliopsida</taxon>
        <taxon>Zingiberales</taxon>
        <taxon>Musaceae</taxon>
        <taxon>Ensete</taxon>
    </lineage>
</organism>
<reference evidence="2 3" key="1">
    <citation type="journal article" date="2014" name="Agronomy (Basel)">
        <title>A Draft Genome Sequence for Ensete ventricosum, the Drought-Tolerant Tree Against Hunger.</title>
        <authorList>
            <person name="Harrison J."/>
            <person name="Moore K.A."/>
            <person name="Paszkiewicz K."/>
            <person name="Jones T."/>
            <person name="Grant M."/>
            <person name="Ambacheew D."/>
            <person name="Muzemil S."/>
            <person name="Studholme D.J."/>
        </authorList>
    </citation>
    <scope>NUCLEOTIDE SEQUENCE [LARGE SCALE GENOMIC DNA]</scope>
</reference>
<feature type="non-terminal residue" evidence="2">
    <location>
        <position position="1"/>
    </location>
</feature>
<dbReference type="Proteomes" id="UP000287651">
    <property type="component" value="Unassembled WGS sequence"/>
</dbReference>
<evidence type="ECO:0000313" key="3">
    <source>
        <dbReference type="Proteomes" id="UP000287651"/>
    </source>
</evidence>
<gene>
    <name evidence="2" type="ORF">B296_00013302</name>
</gene>
<dbReference type="AlphaFoldDB" id="A0A426XRR6"/>
<name>A0A426XRR6_ENSVE</name>
<sequence length="101" mass="11583">EIMTNTEVKELHRAGKGVRRRQWEETRVAPPRPAAAPPTPPWTPFRQVSDPEPEPARKGDHGIKTLGNGGRMGRNRSISRRSLRPMGGRATARVWEKRRRW</sequence>
<dbReference type="EMBL" id="AMZH03017986">
    <property type="protein sequence ID" value="RRT42233.1"/>
    <property type="molecule type" value="Genomic_DNA"/>
</dbReference>